<dbReference type="GO" id="GO:0006457">
    <property type="term" value="P:protein folding"/>
    <property type="evidence" value="ECO:0007669"/>
    <property type="project" value="InterPro"/>
</dbReference>
<proteinExistence type="predicted"/>
<dbReference type="GO" id="GO:0005737">
    <property type="term" value="C:cytoplasm"/>
    <property type="evidence" value="ECO:0007669"/>
    <property type="project" value="InterPro"/>
</dbReference>
<dbReference type="InterPro" id="IPR016153">
    <property type="entry name" value="Heat_shock_Hsp33_N"/>
</dbReference>
<dbReference type="Pfam" id="PF01430">
    <property type="entry name" value="HSP33"/>
    <property type="match status" value="1"/>
</dbReference>
<organism evidence="1 2">
    <name type="scientific">Brochothrix campestris FSL F6-1037</name>
    <dbReference type="NCBI Taxonomy" id="1265861"/>
    <lineage>
        <taxon>Bacteria</taxon>
        <taxon>Bacillati</taxon>
        <taxon>Bacillota</taxon>
        <taxon>Bacilli</taxon>
        <taxon>Bacillales</taxon>
        <taxon>Listeriaceae</taxon>
        <taxon>Brochothrix</taxon>
    </lineage>
</organism>
<dbReference type="EMBL" id="AODH01000046">
    <property type="protein sequence ID" value="EUJ36594.1"/>
    <property type="molecule type" value="Genomic_DNA"/>
</dbReference>
<dbReference type="STRING" id="1265861.BCAMP_10685"/>
<dbReference type="InterPro" id="IPR000397">
    <property type="entry name" value="Heat_shock_Hsp33"/>
</dbReference>
<evidence type="ECO:0000313" key="1">
    <source>
        <dbReference type="EMBL" id="EUJ36594.1"/>
    </source>
</evidence>
<keyword evidence="2" id="KW-1185">Reference proteome</keyword>
<protein>
    <submittedName>
        <fullName evidence="1">Hsp33-like chaperonin</fullName>
    </submittedName>
</protein>
<gene>
    <name evidence="1" type="primary">hslO</name>
    <name evidence="1" type="ORF">BCAMP_10685</name>
</gene>
<dbReference type="Proteomes" id="UP000019243">
    <property type="component" value="Unassembled WGS sequence"/>
</dbReference>
<dbReference type="AlphaFoldDB" id="W7CB45"/>
<dbReference type="PATRIC" id="fig|1265861.3.peg.2101"/>
<reference evidence="1 2" key="1">
    <citation type="submission" date="2012-12" db="EMBL/GenBank/DDBJ databases">
        <title>Novel taxa of Listeriaceae from agricultural environments in the United States.</title>
        <authorList>
            <person name="den Bakker H.C."/>
            <person name="Allred A."/>
            <person name="Warchocki S."/>
            <person name="Wright E.M."/>
            <person name="Burrell A."/>
            <person name="Nightingale K.K."/>
            <person name="Kephart D."/>
            <person name="Wiedmann M."/>
        </authorList>
    </citation>
    <scope>NUCLEOTIDE SEQUENCE [LARGE SCALE GENOMIC DNA]</scope>
    <source>
        <strain evidence="1 2">FSL F6-1037</strain>
    </source>
</reference>
<name>W7CB45_9LIST</name>
<evidence type="ECO:0000313" key="2">
    <source>
        <dbReference type="Proteomes" id="UP000019243"/>
    </source>
</evidence>
<accession>W7CB45</accession>
<dbReference type="GO" id="GO:0051082">
    <property type="term" value="F:unfolded protein binding"/>
    <property type="evidence" value="ECO:0007669"/>
    <property type="project" value="InterPro"/>
</dbReference>
<sequence>MADYLVRALACNSQVRAFAALTTETVGEAQRRHQTLPVTSAA</sequence>
<comment type="caution">
    <text evidence="1">The sequence shown here is derived from an EMBL/GenBank/DDBJ whole genome shotgun (WGS) entry which is preliminary data.</text>
</comment>
<dbReference type="SUPFAM" id="SSF64397">
    <property type="entry name" value="Hsp33 domain"/>
    <property type="match status" value="1"/>
</dbReference>